<dbReference type="PANTHER" id="PTHR32343:SF22">
    <property type="entry name" value="LD29830P"/>
    <property type="match status" value="1"/>
</dbReference>
<dbReference type="InterPro" id="IPR012677">
    <property type="entry name" value="Nucleotide-bd_a/b_plait_sf"/>
</dbReference>
<dbReference type="InterPro" id="IPR035979">
    <property type="entry name" value="RBD_domain_sf"/>
</dbReference>
<evidence type="ECO:0000313" key="4">
    <source>
        <dbReference type="EMBL" id="CAN60729.1"/>
    </source>
</evidence>
<dbReference type="Gene3D" id="3.30.70.330">
    <property type="match status" value="2"/>
</dbReference>
<dbReference type="FunFam" id="3.30.70.330:FF:000530">
    <property type="entry name" value="Polyadenylate-binding protein-interacting protein 11"/>
    <property type="match status" value="1"/>
</dbReference>
<name>A5AY54_VITVI</name>
<keyword evidence="1" id="KW-0694">RNA-binding</keyword>
<dbReference type="AlphaFoldDB" id="A5AY54"/>
<feature type="domain" description="RRM" evidence="3">
    <location>
        <begin position="447"/>
        <end position="530"/>
    </location>
</feature>
<dbReference type="PROSITE" id="PS50102">
    <property type="entry name" value="RRM"/>
    <property type="match status" value="2"/>
</dbReference>
<accession>A5AY54</accession>
<dbReference type="CDD" id="cd12459">
    <property type="entry name" value="RRM1_CID8_like"/>
    <property type="match status" value="1"/>
</dbReference>
<dbReference type="PANTHER" id="PTHR32343">
    <property type="entry name" value="SERINE/ARGININE-RICH SPLICING FACTOR"/>
    <property type="match status" value="1"/>
</dbReference>
<proteinExistence type="predicted"/>
<dbReference type="InterPro" id="IPR000504">
    <property type="entry name" value="RRM_dom"/>
</dbReference>
<feature type="domain" description="RRM" evidence="3">
    <location>
        <begin position="350"/>
        <end position="425"/>
    </location>
</feature>
<dbReference type="ExpressionAtlas" id="A5AY54">
    <property type="expression patterns" value="baseline and differential"/>
</dbReference>
<dbReference type="Pfam" id="PF13966">
    <property type="entry name" value="zf-RVT"/>
    <property type="match status" value="1"/>
</dbReference>
<dbReference type="SMART" id="SM00360">
    <property type="entry name" value="RRM"/>
    <property type="match status" value="2"/>
</dbReference>
<sequence>MAAGAEMSGEAVPAVPSSKNSDSKSEFGAGMQSMIVDMLSNLKLNPLAKEFFPSSYSHDHLIPTDFSKDSPNDAYPNNRRDAWVKDVWRCNEGGGSWTLLFSILFNDWEVDEVCRFFVALNGKRVQQAVDDRVIWRETKCGKFSIKSLYKSLVSGPPASFPSLAIWKVSVQPRVIFFGWEATWGKTLTLHQLQKRGWALANRCYLCQRHEESIDHILLHFEKARTLWALLYSMFRVQWVLPTTIKEMLLRWNGSFVGKKRKGVWRASPLCLFWTVWKARNKVAFEEEELSIQRLKFSFVYFLWLETKLSIKDGPSTLVDFIDWRRNNYNQGRRRLSGRAFRAQREDSIRRTVYVSDIDQHVTEERLAALFSSCGQVVDCRVCGDPHSVLRFAFVEFADEHGARAALNLGGTMLGYYPVRVLPSKTAILPVNPTFLPRSEDEREMCARTVYCTNIDKKVSQAEVKNFFERACGEVSRLRLLGDHVHSTRIAFVEFAMGQSFKDTSEATGPSCNVALANYRSINLRMEFGDDDAGASNELWWTTAGCWEKEKLELERKIAENGIAQSCRHGDVIITYQMEGSLRAKCCLVVGHQRIRWWFAYANQGATLVKKILEKVDFCYEEVLELRRQEREEEECMRERGFW</sequence>
<gene>
    <name evidence="4" type="ORF">VITISV_013180</name>
</gene>
<dbReference type="SUPFAM" id="SSF54928">
    <property type="entry name" value="RNA-binding domain, RBD"/>
    <property type="match status" value="1"/>
</dbReference>
<dbReference type="Pfam" id="PF00076">
    <property type="entry name" value="RRM_1"/>
    <property type="match status" value="2"/>
</dbReference>
<evidence type="ECO:0000256" key="1">
    <source>
        <dbReference type="PROSITE-ProRule" id="PRU00176"/>
    </source>
</evidence>
<reference evidence="4" key="1">
    <citation type="journal article" date="2007" name="PLoS ONE">
        <title>The first genome sequence of an elite grapevine cultivar (Pinot noir Vitis vinifera L.): coping with a highly heterozygous genome.</title>
        <authorList>
            <person name="Velasco R."/>
            <person name="Zharkikh A."/>
            <person name="Troggio M."/>
            <person name="Cartwright D.A."/>
            <person name="Cestaro A."/>
            <person name="Pruss D."/>
            <person name="Pindo M."/>
            <person name="FitzGerald L.M."/>
            <person name="Vezzulli S."/>
            <person name="Reid J."/>
            <person name="Malacarne G."/>
            <person name="Iliev D."/>
            <person name="Coppola G."/>
            <person name="Wardell B."/>
            <person name="Micheletti D."/>
            <person name="Macalma T."/>
            <person name="Facci M."/>
            <person name="Mitchell J.T."/>
            <person name="Perazzolli M."/>
            <person name="Eldredge G."/>
            <person name="Gatto P."/>
            <person name="Oyzerski R."/>
            <person name="Moretto M."/>
            <person name="Gutin N."/>
            <person name="Stefanini M."/>
            <person name="Chen Y."/>
            <person name="Segala C."/>
            <person name="Davenport C."/>
            <person name="Dematte L."/>
            <person name="Mraz A."/>
            <person name="Battilana J."/>
            <person name="Stormo K."/>
            <person name="Costa F."/>
            <person name="Tao Q."/>
            <person name="Si-Ammour A."/>
            <person name="Harkins T."/>
            <person name="Lackey A."/>
            <person name="Perbost C."/>
            <person name="Taillon B."/>
            <person name="Stella A."/>
            <person name="Solovyev V."/>
            <person name="Fawcett J.A."/>
            <person name="Sterck L."/>
            <person name="Vandepoele K."/>
            <person name="Grando S.M."/>
            <person name="Toppo S."/>
            <person name="Moser C."/>
            <person name="Lanchbury J."/>
            <person name="Bogden R."/>
            <person name="Skolnick M."/>
            <person name="Sgaramella V."/>
            <person name="Bhatnagar S.K."/>
            <person name="Fontana P."/>
            <person name="Gutin A."/>
            <person name="Van de Peer Y."/>
            <person name="Salamini F."/>
            <person name="Viola R."/>
        </authorList>
    </citation>
    <scope>NUCLEOTIDE SEQUENCE</scope>
</reference>
<dbReference type="InterPro" id="IPR034823">
    <property type="entry name" value="CID8-like_RRM1"/>
</dbReference>
<dbReference type="InterPro" id="IPR026960">
    <property type="entry name" value="RVT-Znf"/>
</dbReference>
<dbReference type="EMBL" id="AM439876">
    <property type="protein sequence ID" value="CAN60729.1"/>
    <property type="molecule type" value="Genomic_DNA"/>
</dbReference>
<evidence type="ECO:0000259" key="3">
    <source>
        <dbReference type="PROSITE" id="PS50102"/>
    </source>
</evidence>
<evidence type="ECO:0000256" key="2">
    <source>
        <dbReference type="SAM" id="MobiDB-lite"/>
    </source>
</evidence>
<feature type="region of interest" description="Disordered" evidence="2">
    <location>
        <begin position="1"/>
        <end position="26"/>
    </location>
</feature>
<organism evidence="4">
    <name type="scientific">Vitis vinifera</name>
    <name type="common">Grape</name>
    <dbReference type="NCBI Taxonomy" id="29760"/>
    <lineage>
        <taxon>Eukaryota</taxon>
        <taxon>Viridiplantae</taxon>
        <taxon>Streptophyta</taxon>
        <taxon>Embryophyta</taxon>
        <taxon>Tracheophyta</taxon>
        <taxon>Spermatophyta</taxon>
        <taxon>Magnoliopsida</taxon>
        <taxon>eudicotyledons</taxon>
        <taxon>Gunneridae</taxon>
        <taxon>Pentapetalae</taxon>
        <taxon>rosids</taxon>
        <taxon>Vitales</taxon>
        <taxon>Vitaceae</taxon>
        <taxon>Viteae</taxon>
        <taxon>Vitis</taxon>
    </lineage>
</organism>
<protein>
    <recommendedName>
        <fullName evidence="3">RRM domain-containing protein</fullName>
    </recommendedName>
</protein>
<dbReference type="GO" id="GO:0003723">
    <property type="term" value="F:RNA binding"/>
    <property type="evidence" value="ECO:0007669"/>
    <property type="project" value="UniProtKB-UniRule"/>
</dbReference>